<reference evidence="1 2" key="1">
    <citation type="submission" date="2024-08" db="EMBL/GenBank/DDBJ databases">
        <authorList>
            <person name="Ishaq N."/>
        </authorList>
    </citation>
    <scope>NUCLEOTIDE SEQUENCE [LARGE SCALE GENOMIC DNA]</scope>
    <source>
        <strain evidence="1 2">JCM 30400</strain>
    </source>
</reference>
<organism evidence="1 2">
    <name type="scientific">Microbulbifer echini</name>
    <dbReference type="NCBI Taxonomy" id="1529067"/>
    <lineage>
        <taxon>Bacteria</taxon>
        <taxon>Pseudomonadati</taxon>
        <taxon>Pseudomonadota</taxon>
        <taxon>Gammaproteobacteria</taxon>
        <taxon>Cellvibrionales</taxon>
        <taxon>Microbulbiferaceae</taxon>
        <taxon>Microbulbifer</taxon>
    </lineage>
</organism>
<evidence type="ECO:0000313" key="2">
    <source>
        <dbReference type="Proteomes" id="UP001569414"/>
    </source>
</evidence>
<dbReference type="RefSeq" id="WP_371842923.1">
    <property type="nucleotide sequence ID" value="NZ_JBGMEL010000004.1"/>
</dbReference>
<name>A0ABV4NL25_9GAMM</name>
<protein>
    <submittedName>
        <fullName evidence="1">Uncharacterized protein</fullName>
    </submittedName>
</protein>
<dbReference type="Proteomes" id="UP001569414">
    <property type="component" value="Unassembled WGS sequence"/>
</dbReference>
<accession>A0ABV4NL25</accession>
<evidence type="ECO:0000313" key="1">
    <source>
        <dbReference type="EMBL" id="MFA0790050.1"/>
    </source>
</evidence>
<dbReference type="EMBL" id="JBGMEL010000004">
    <property type="protein sequence ID" value="MFA0790050.1"/>
    <property type="molecule type" value="Genomic_DNA"/>
</dbReference>
<gene>
    <name evidence="1" type="ORF">ACCI51_05785</name>
</gene>
<sequence>MSRCKEDSTINPIAGKAKNLLILPLSTWGKCTAERFGIPDF</sequence>
<comment type="caution">
    <text evidence="1">The sequence shown here is derived from an EMBL/GenBank/DDBJ whole genome shotgun (WGS) entry which is preliminary data.</text>
</comment>
<keyword evidence="2" id="KW-1185">Reference proteome</keyword>
<proteinExistence type="predicted"/>